<reference evidence="2" key="1">
    <citation type="submission" date="2020-02" db="EMBL/GenBank/DDBJ databases">
        <authorList>
            <person name="Meier V. D."/>
        </authorList>
    </citation>
    <scope>NUCLEOTIDE SEQUENCE</scope>
    <source>
        <strain evidence="2">AVDCRST_MAG50</strain>
    </source>
</reference>
<dbReference type="EMBL" id="CADCTF010000159">
    <property type="protein sequence ID" value="CAA9269972.1"/>
    <property type="molecule type" value="Genomic_DNA"/>
</dbReference>
<dbReference type="AlphaFoldDB" id="A0A6J4J8V1"/>
<proteinExistence type="predicted"/>
<dbReference type="Pfam" id="PF09860">
    <property type="entry name" value="DUF2087"/>
    <property type="match status" value="1"/>
</dbReference>
<sequence>MTSSPRPQLTADQLVGLLAEEHRLRAVSALVLGATSAQEVADRAGLDLREAVAALERLAGGGLVEQDGDGRLGVVVQRFKDAARRRPVEPQEDFDVAPEAAAVLRNFVRDGRLLQIPSSRGKRLVVLDWLVARFDPGKTYPERDVNLMVGMAHADVAALRRYLVDEGMLERRDGFYWRAGGTFEVD</sequence>
<evidence type="ECO:0000259" key="1">
    <source>
        <dbReference type="Pfam" id="PF09860"/>
    </source>
</evidence>
<dbReference type="SUPFAM" id="SSF46785">
    <property type="entry name" value="Winged helix' DNA-binding domain"/>
    <property type="match status" value="1"/>
</dbReference>
<dbReference type="InterPro" id="IPR036390">
    <property type="entry name" value="WH_DNA-bd_sf"/>
</dbReference>
<organism evidence="2">
    <name type="scientific">uncultured Acidimicrobiales bacterium</name>
    <dbReference type="NCBI Taxonomy" id="310071"/>
    <lineage>
        <taxon>Bacteria</taxon>
        <taxon>Bacillati</taxon>
        <taxon>Actinomycetota</taxon>
        <taxon>Acidimicrobiia</taxon>
        <taxon>Acidimicrobiales</taxon>
        <taxon>environmental samples</taxon>
    </lineage>
</organism>
<evidence type="ECO:0000313" key="2">
    <source>
        <dbReference type="EMBL" id="CAA9269972.1"/>
    </source>
</evidence>
<gene>
    <name evidence="2" type="ORF">AVDCRST_MAG50-3298</name>
</gene>
<feature type="domain" description="DUF2087" evidence="1">
    <location>
        <begin position="112"/>
        <end position="178"/>
    </location>
</feature>
<dbReference type="InterPro" id="IPR018656">
    <property type="entry name" value="DUF2087"/>
</dbReference>
<accession>A0A6J4J8V1</accession>
<protein>
    <recommendedName>
        <fullName evidence="1">DUF2087 domain-containing protein</fullName>
    </recommendedName>
</protein>
<name>A0A6J4J8V1_9ACTN</name>